<dbReference type="EMBL" id="WRPA01000006">
    <property type="protein sequence ID" value="MXR68755.1"/>
    <property type="molecule type" value="Genomic_DNA"/>
</dbReference>
<organism evidence="2 3">
    <name type="scientific">Shewanella insulae</name>
    <dbReference type="NCBI Taxonomy" id="2681496"/>
    <lineage>
        <taxon>Bacteria</taxon>
        <taxon>Pseudomonadati</taxon>
        <taxon>Pseudomonadota</taxon>
        <taxon>Gammaproteobacteria</taxon>
        <taxon>Alteromonadales</taxon>
        <taxon>Shewanellaceae</taxon>
        <taxon>Shewanella</taxon>
    </lineage>
</organism>
<protein>
    <submittedName>
        <fullName evidence="2">Uncharacterized protein</fullName>
    </submittedName>
</protein>
<evidence type="ECO:0000313" key="3">
    <source>
        <dbReference type="Proteomes" id="UP000474778"/>
    </source>
</evidence>
<name>A0A6L7HWY3_9GAMM</name>
<dbReference type="Proteomes" id="UP000474778">
    <property type="component" value="Unassembled WGS sequence"/>
</dbReference>
<sequence length="122" mass="13415">MELKDFIKEAIKDISEAISESNSELSEIGAIVNPERVYTSGKDEELYGYMLKNEETDDFRRPVHSIEFDVAVSTLTKKDGKEGVGVNVVGISLGKDSKQADENNSSSRLQFSIPVAMPTGKN</sequence>
<comment type="caution">
    <text evidence="2">The sequence shown here is derived from an EMBL/GenBank/DDBJ whole genome shotgun (WGS) entry which is preliminary data.</text>
</comment>
<evidence type="ECO:0000313" key="2">
    <source>
        <dbReference type="EMBL" id="MXR68755.1"/>
    </source>
</evidence>
<dbReference type="RefSeq" id="WP_160795315.1">
    <property type="nucleotide sequence ID" value="NZ_WRPA01000006.1"/>
</dbReference>
<proteinExistence type="predicted"/>
<accession>A0A6L7HWY3</accession>
<dbReference type="AlphaFoldDB" id="A0A6L7HWY3"/>
<keyword evidence="3" id="KW-1185">Reference proteome</keyword>
<evidence type="ECO:0000256" key="1">
    <source>
        <dbReference type="SAM" id="MobiDB-lite"/>
    </source>
</evidence>
<feature type="region of interest" description="Disordered" evidence="1">
    <location>
        <begin position="95"/>
        <end position="122"/>
    </location>
</feature>
<gene>
    <name evidence="2" type="ORF">GNT65_08735</name>
</gene>
<reference evidence="2 3" key="1">
    <citation type="submission" date="2019-12" db="EMBL/GenBank/DDBJ databases">
        <title>Shewanella insulae sp. nov., isolated from a tidal flat.</title>
        <authorList>
            <person name="Yoon J.-H."/>
        </authorList>
    </citation>
    <scope>NUCLEOTIDE SEQUENCE [LARGE SCALE GENOMIC DNA]</scope>
    <source>
        <strain evidence="2 3">JBTF-M18</strain>
    </source>
</reference>